<dbReference type="InterPro" id="IPR019301">
    <property type="entry name" value="Flagellar_prot_FlgJ_N"/>
</dbReference>
<evidence type="ECO:0000256" key="1">
    <source>
        <dbReference type="ARBA" id="ARBA00022795"/>
    </source>
</evidence>
<gene>
    <name evidence="3" type="ORF">HRH59_10190</name>
</gene>
<feature type="domain" description="Flagellar protein FlgJ N-terminal" evidence="2">
    <location>
        <begin position="60"/>
        <end position="104"/>
    </location>
</feature>
<dbReference type="EMBL" id="JABSOD010000008">
    <property type="protein sequence ID" value="NRQ42922.1"/>
    <property type="molecule type" value="Genomic_DNA"/>
</dbReference>
<name>A0A7Y5AQZ5_9GAMM</name>
<accession>A0A7Y5AQZ5</accession>
<keyword evidence="1" id="KW-1005">Bacterial flagellum biogenesis</keyword>
<dbReference type="AlphaFoldDB" id="A0A7Y5AQZ5"/>
<comment type="caution">
    <text evidence="3">The sequence shown here is derived from an EMBL/GenBank/DDBJ whole genome shotgun (WGS) entry which is preliminary data.</text>
</comment>
<evidence type="ECO:0000313" key="3">
    <source>
        <dbReference type="EMBL" id="NRQ42922.1"/>
    </source>
</evidence>
<keyword evidence="4" id="KW-1185">Reference proteome</keyword>
<dbReference type="Proteomes" id="UP000523161">
    <property type="component" value="Unassembled WGS sequence"/>
</dbReference>
<dbReference type="RefSeq" id="WP_173501164.1">
    <property type="nucleotide sequence ID" value="NZ_JABSOD010000008.1"/>
</dbReference>
<organism evidence="3 4">
    <name type="scientific">Rheinheimera lutimaris</name>
    <dbReference type="NCBI Taxonomy" id="2740584"/>
    <lineage>
        <taxon>Bacteria</taxon>
        <taxon>Pseudomonadati</taxon>
        <taxon>Pseudomonadota</taxon>
        <taxon>Gammaproteobacteria</taxon>
        <taxon>Chromatiales</taxon>
        <taxon>Chromatiaceae</taxon>
        <taxon>Rheinheimera</taxon>
    </lineage>
</organism>
<evidence type="ECO:0000313" key="4">
    <source>
        <dbReference type="Proteomes" id="UP000523161"/>
    </source>
</evidence>
<sequence length="158" mass="16729">MTITSLSGHFSTNQALAIDPRTAGSIATNQAPAERLTKAAEQFEAIFLQLVLKNMHAGTEAMAGENGMFSSKEAGTFRDMHDAQLAQSLASNQQLGLAEAIVRQLGDGLVQTENKFKQLADAVALPDNGALTPAAPEYNNSAFNQPLWPVENGGKSSL</sequence>
<reference evidence="3 4" key="1">
    <citation type="submission" date="2020-06" db="EMBL/GenBank/DDBJ databases">
        <title>Rheinheimera sp. nov., a marine bacterium isolated from coastal.</title>
        <authorList>
            <person name="Yu Q."/>
            <person name="Qi Y."/>
            <person name="Pu J."/>
        </authorList>
    </citation>
    <scope>NUCLEOTIDE SEQUENCE [LARGE SCALE GENOMIC DNA]</scope>
    <source>
        <strain evidence="3 4">YQF-2</strain>
    </source>
</reference>
<evidence type="ECO:0000259" key="2">
    <source>
        <dbReference type="Pfam" id="PF10135"/>
    </source>
</evidence>
<protein>
    <submittedName>
        <fullName evidence="3">Rod-binding protein</fullName>
    </submittedName>
</protein>
<dbReference type="Pfam" id="PF10135">
    <property type="entry name" value="Rod-binding"/>
    <property type="match status" value="1"/>
</dbReference>
<dbReference type="GO" id="GO:0044781">
    <property type="term" value="P:bacterial-type flagellum organization"/>
    <property type="evidence" value="ECO:0007669"/>
    <property type="project" value="UniProtKB-KW"/>
</dbReference>
<proteinExistence type="predicted"/>